<sequence>MQQKPAATSVPIHELLARRWSPRAIDPARPLARGQLVALLEAARWAPSCFNDQPWRYLVWDRFRDAAAWQRAFQCLTPGNQGWVRNAPVLLLAAAGDTFGHNAKPNRWGPYDTGAASENLCLQAAALGLVAHQRGGFGADAIRAAFAIPASYTCQAMIAVGHPGPIELLNEEKQKSERAPRTRRALGESFFEAAWGTPVTTD</sequence>
<dbReference type="Gene3D" id="3.40.109.10">
    <property type="entry name" value="NADH Oxidase"/>
    <property type="match status" value="1"/>
</dbReference>
<dbReference type="PANTHER" id="PTHR43673:SF10">
    <property type="entry name" value="NADH DEHYDROGENASE_NAD(P)H NITROREDUCTASE XCC3605-RELATED"/>
    <property type="match status" value="1"/>
</dbReference>
<evidence type="ECO:0000259" key="3">
    <source>
        <dbReference type="Pfam" id="PF00881"/>
    </source>
</evidence>
<comment type="caution">
    <text evidence="4">The sequence shown here is derived from an EMBL/GenBank/DDBJ whole genome shotgun (WGS) entry which is preliminary data.</text>
</comment>
<gene>
    <name evidence="4" type="ORF">A2150_01665</name>
</gene>
<dbReference type="GO" id="GO:0016491">
    <property type="term" value="F:oxidoreductase activity"/>
    <property type="evidence" value="ECO:0007669"/>
    <property type="project" value="UniProtKB-KW"/>
</dbReference>
<name>A0A1F6TCF8_9PROT</name>
<dbReference type="SUPFAM" id="SSF55469">
    <property type="entry name" value="FMN-dependent nitroreductase-like"/>
    <property type="match status" value="1"/>
</dbReference>
<reference evidence="4 5" key="1">
    <citation type="journal article" date="2016" name="Nat. Commun.">
        <title>Thousands of microbial genomes shed light on interconnected biogeochemical processes in an aquifer system.</title>
        <authorList>
            <person name="Anantharaman K."/>
            <person name="Brown C.T."/>
            <person name="Hug L.A."/>
            <person name="Sharon I."/>
            <person name="Castelle C.J."/>
            <person name="Probst A.J."/>
            <person name="Thomas B.C."/>
            <person name="Singh A."/>
            <person name="Wilkins M.J."/>
            <person name="Karaoz U."/>
            <person name="Brodie E.L."/>
            <person name="Williams K.H."/>
            <person name="Hubbard S.S."/>
            <person name="Banfield J.F."/>
        </authorList>
    </citation>
    <scope>NUCLEOTIDE SEQUENCE [LARGE SCALE GENOMIC DNA]</scope>
</reference>
<organism evidence="4 5">
    <name type="scientific">Candidatus Muproteobacteria bacterium RBG_16_64_11</name>
    <dbReference type="NCBI Taxonomy" id="1817758"/>
    <lineage>
        <taxon>Bacteria</taxon>
        <taxon>Pseudomonadati</taxon>
        <taxon>Pseudomonadota</taxon>
        <taxon>Candidatus Muproteobacteria</taxon>
    </lineage>
</organism>
<evidence type="ECO:0000256" key="2">
    <source>
        <dbReference type="ARBA" id="ARBA00023002"/>
    </source>
</evidence>
<proteinExistence type="inferred from homology"/>
<keyword evidence="2" id="KW-0560">Oxidoreductase</keyword>
<dbReference type="EMBL" id="MFSS01000078">
    <property type="protein sequence ID" value="OGI42794.1"/>
    <property type="molecule type" value="Genomic_DNA"/>
</dbReference>
<dbReference type="InterPro" id="IPR029479">
    <property type="entry name" value="Nitroreductase"/>
</dbReference>
<protein>
    <submittedName>
        <fullName evidence="4">Nitroreductase</fullName>
    </submittedName>
</protein>
<dbReference type="Proteomes" id="UP000177925">
    <property type="component" value="Unassembled WGS sequence"/>
</dbReference>
<dbReference type="AlphaFoldDB" id="A0A1F6TCF8"/>
<accession>A0A1F6TCF8</accession>
<evidence type="ECO:0000313" key="5">
    <source>
        <dbReference type="Proteomes" id="UP000177925"/>
    </source>
</evidence>
<dbReference type="PANTHER" id="PTHR43673">
    <property type="entry name" value="NAD(P)H NITROREDUCTASE YDGI-RELATED"/>
    <property type="match status" value="1"/>
</dbReference>
<dbReference type="Pfam" id="PF00881">
    <property type="entry name" value="Nitroreductase"/>
    <property type="match status" value="1"/>
</dbReference>
<comment type="similarity">
    <text evidence="1">Belongs to the nitroreductase family.</text>
</comment>
<dbReference type="InterPro" id="IPR000415">
    <property type="entry name" value="Nitroreductase-like"/>
</dbReference>
<evidence type="ECO:0000256" key="1">
    <source>
        <dbReference type="ARBA" id="ARBA00007118"/>
    </source>
</evidence>
<dbReference type="CDD" id="cd02138">
    <property type="entry name" value="TdsD-like"/>
    <property type="match status" value="1"/>
</dbReference>
<evidence type="ECO:0000313" key="4">
    <source>
        <dbReference type="EMBL" id="OGI42794.1"/>
    </source>
</evidence>
<dbReference type="STRING" id="1817758.A2150_01665"/>
<feature type="domain" description="Nitroreductase" evidence="3">
    <location>
        <begin position="17"/>
        <end position="162"/>
    </location>
</feature>